<gene>
    <name evidence="1" type="ORF">SeLEV6574_g04866</name>
</gene>
<protein>
    <recommendedName>
        <fullName evidence="3">Integrase catalytic domain-containing protein</fullName>
    </recommendedName>
</protein>
<dbReference type="Proteomes" id="UP000320475">
    <property type="component" value="Unassembled WGS sequence"/>
</dbReference>
<accession>A0A507CX20</accession>
<dbReference type="InterPro" id="IPR036397">
    <property type="entry name" value="RNaseH_sf"/>
</dbReference>
<evidence type="ECO:0000313" key="1">
    <source>
        <dbReference type="EMBL" id="TPX43782.1"/>
    </source>
</evidence>
<dbReference type="Gene3D" id="3.30.420.10">
    <property type="entry name" value="Ribonuclease H-like superfamily/Ribonuclease H"/>
    <property type="match status" value="1"/>
</dbReference>
<dbReference type="AlphaFoldDB" id="A0A507CX20"/>
<organism evidence="1 2">
    <name type="scientific">Synchytrium endobioticum</name>
    <dbReference type="NCBI Taxonomy" id="286115"/>
    <lineage>
        <taxon>Eukaryota</taxon>
        <taxon>Fungi</taxon>
        <taxon>Fungi incertae sedis</taxon>
        <taxon>Chytridiomycota</taxon>
        <taxon>Chytridiomycota incertae sedis</taxon>
        <taxon>Chytridiomycetes</taxon>
        <taxon>Synchytriales</taxon>
        <taxon>Synchytriaceae</taxon>
        <taxon>Synchytrium</taxon>
    </lineage>
</organism>
<dbReference type="EMBL" id="QEAM01000209">
    <property type="protein sequence ID" value="TPX43782.1"/>
    <property type="molecule type" value="Genomic_DNA"/>
</dbReference>
<proteinExistence type="predicted"/>
<name>A0A507CX20_9FUNG</name>
<dbReference type="GO" id="GO:0003676">
    <property type="term" value="F:nucleic acid binding"/>
    <property type="evidence" value="ECO:0007669"/>
    <property type="project" value="InterPro"/>
</dbReference>
<evidence type="ECO:0008006" key="3">
    <source>
        <dbReference type="Google" id="ProtNLM"/>
    </source>
</evidence>
<sequence>MPSAHHPESGGQTERFNQSFETYIRCFCKYDQDLYYSMPSDAVTEPNWDVPATARIEARMEDVQKRLYH</sequence>
<comment type="caution">
    <text evidence="1">The sequence shown here is derived from an EMBL/GenBank/DDBJ whole genome shotgun (WGS) entry which is preliminary data.</text>
</comment>
<dbReference type="OrthoDB" id="441971at2759"/>
<reference evidence="1 2" key="1">
    <citation type="journal article" date="2019" name="Sci. Rep.">
        <title>Comparative genomics of chytrid fungi reveal insights into the obligate biotrophic and pathogenic lifestyle of Synchytrium endobioticum.</title>
        <authorList>
            <person name="van de Vossenberg B.T.L.H."/>
            <person name="Warris S."/>
            <person name="Nguyen H.D.T."/>
            <person name="van Gent-Pelzer M.P.E."/>
            <person name="Joly D.L."/>
            <person name="van de Geest H.C."/>
            <person name="Bonants P.J.M."/>
            <person name="Smith D.S."/>
            <person name="Levesque C.A."/>
            <person name="van der Lee T.A.J."/>
        </authorList>
    </citation>
    <scope>NUCLEOTIDE SEQUENCE [LARGE SCALE GENOMIC DNA]</scope>
    <source>
        <strain evidence="1 2">LEV6574</strain>
    </source>
</reference>
<evidence type="ECO:0000313" key="2">
    <source>
        <dbReference type="Proteomes" id="UP000320475"/>
    </source>
</evidence>